<dbReference type="InterPro" id="IPR014710">
    <property type="entry name" value="RmlC-like_jellyroll"/>
</dbReference>
<dbReference type="PROSITE" id="PS01124">
    <property type="entry name" value="HTH_ARAC_FAMILY_2"/>
    <property type="match status" value="1"/>
</dbReference>
<sequence length="284" mass="32754">MEPKYDFYVKNDLKAVDSLVLREFCTIKCPPGYVLPVKKPDKYSLYFVGEGKGVYTLGGKEFPLSESDCFVVYPNTTVKCRADKKNPWTLIAVTFDGAEAQTLLEYSEFSKKVPVQHIQKHILNEVVQLLSSFYRLRGNELFHVIVSTSFLYLLISFFIKNSSFDLTKNPIPLRWAGTVHFNKARDFIEKNYSRDISVEDIAKHVNLSRSRLYRIFLQQTSVSPHQYLTVHRIREACNLLMKRDGSSIKEIAISVGIDNPLYFSTLFKQIMGKSPSEYMKDMPE</sequence>
<evidence type="ECO:0000256" key="3">
    <source>
        <dbReference type="ARBA" id="ARBA00023163"/>
    </source>
</evidence>
<dbReference type="SUPFAM" id="SSF46689">
    <property type="entry name" value="Homeodomain-like"/>
    <property type="match status" value="2"/>
</dbReference>
<dbReference type="SMART" id="SM00342">
    <property type="entry name" value="HTH_ARAC"/>
    <property type="match status" value="1"/>
</dbReference>
<protein>
    <submittedName>
        <fullName evidence="5">Response regulator receiver protein</fullName>
    </submittedName>
</protein>
<dbReference type="InterPro" id="IPR018062">
    <property type="entry name" value="HTH_AraC-typ_CS"/>
</dbReference>
<proteinExistence type="predicted"/>
<evidence type="ECO:0000256" key="1">
    <source>
        <dbReference type="ARBA" id="ARBA00023015"/>
    </source>
</evidence>
<keyword evidence="2" id="KW-0238">DNA-binding</keyword>
<evidence type="ECO:0000256" key="2">
    <source>
        <dbReference type="ARBA" id="ARBA00023125"/>
    </source>
</evidence>
<dbReference type="PRINTS" id="PR00032">
    <property type="entry name" value="HTHARAC"/>
</dbReference>
<keyword evidence="1" id="KW-0805">Transcription regulation</keyword>
<dbReference type="InterPro" id="IPR009057">
    <property type="entry name" value="Homeodomain-like_sf"/>
</dbReference>
<dbReference type="PROSITE" id="PS00041">
    <property type="entry name" value="HTH_ARAC_FAMILY_1"/>
    <property type="match status" value="1"/>
</dbReference>
<dbReference type="Gene3D" id="2.60.120.10">
    <property type="entry name" value="Jelly Rolls"/>
    <property type="match status" value="1"/>
</dbReference>
<keyword evidence="3" id="KW-0804">Transcription</keyword>
<dbReference type="GO" id="GO:0043565">
    <property type="term" value="F:sequence-specific DNA binding"/>
    <property type="evidence" value="ECO:0007669"/>
    <property type="project" value="InterPro"/>
</dbReference>
<dbReference type="InterPro" id="IPR018060">
    <property type="entry name" value="HTH_AraC"/>
</dbReference>
<dbReference type="InterPro" id="IPR037923">
    <property type="entry name" value="HTH-like"/>
</dbReference>
<reference evidence="5" key="1">
    <citation type="submission" date="2012-03" db="EMBL/GenBank/DDBJ databases">
        <title>Functional metagenomics reveals considerable lignocellulase gene clusters in the gut microbiome of a wood-feeding higher termite.</title>
        <authorList>
            <person name="Liu N."/>
        </authorList>
    </citation>
    <scope>NUCLEOTIDE SEQUENCE</scope>
</reference>
<feature type="domain" description="HTH araC/xylS-type" evidence="4">
    <location>
        <begin position="182"/>
        <end position="281"/>
    </location>
</feature>
<evidence type="ECO:0000259" key="4">
    <source>
        <dbReference type="PROSITE" id="PS01124"/>
    </source>
</evidence>
<dbReference type="GO" id="GO:0003700">
    <property type="term" value="F:DNA-binding transcription factor activity"/>
    <property type="evidence" value="ECO:0007669"/>
    <property type="project" value="InterPro"/>
</dbReference>
<name>A0A806K2S8_9BACT</name>
<dbReference type="SUPFAM" id="SSF51215">
    <property type="entry name" value="Regulatory protein AraC"/>
    <property type="match status" value="1"/>
</dbReference>
<dbReference type="AlphaFoldDB" id="A0A806K2S8"/>
<dbReference type="InterPro" id="IPR003313">
    <property type="entry name" value="AraC-bd"/>
</dbReference>
<dbReference type="Pfam" id="PF02311">
    <property type="entry name" value="AraC_binding"/>
    <property type="match status" value="1"/>
</dbReference>
<dbReference type="EMBL" id="JQ844277">
    <property type="protein sequence ID" value="AGS54133.1"/>
    <property type="molecule type" value="Genomic_DNA"/>
</dbReference>
<evidence type="ECO:0000313" key="5">
    <source>
        <dbReference type="EMBL" id="AGS54133.1"/>
    </source>
</evidence>
<dbReference type="Gene3D" id="1.10.10.60">
    <property type="entry name" value="Homeodomain-like"/>
    <property type="match status" value="2"/>
</dbReference>
<dbReference type="PANTHER" id="PTHR43280">
    <property type="entry name" value="ARAC-FAMILY TRANSCRIPTIONAL REGULATOR"/>
    <property type="match status" value="1"/>
</dbReference>
<dbReference type="Pfam" id="PF12833">
    <property type="entry name" value="HTH_18"/>
    <property type="match status" value="1"/>
</dbReference>
<accession>A0A806K2S8</accession>
<dbReference type="PANTHER" id="PTHR43280:SF30">
    <property type="entry name" value="MMSAB OPERON REGULATORY PROTEIN"/>
    <property type="match status" value="1"/>
</dbReference>
<organism evidence="5">
    <name type="scientific">uncultured bacterium contig00021</name>
    <dbReference type="NCBI Taxonomy" id="1181511"/>
    <lineage>
        <taxon>Bacteria</taxon>
        <taxon>environmental samples</taxon>
    </lineage>
</organism>
<dbReference type="InterPro" id="IPR020449">
    <property type="entry name" value="Tscrpt_reg_AraC-type_HTH"/>
</dbReference>